<protein>
    <submittedName>
        <fullName evidence="3">SPOR domain-containing protein</fullName>
    </submittedName>
</protein>
<evidence type="ECO:0000313" key="4">
    <source>
        <dbReference type="Proteomes" id="UP000244496"/>
    </source>
</evidence>
<keyword evidence="1" id="KW-0472">Membrane</keyword>
<organism evidence="3 4">
    <name type="scientific">Paragemmobacter aquarius</name>
    <dbReference type="NCBI Taxonomy" id="2169400"/>
    <lineage>
        <taxon>Bacteria</taxon>
        <taxon>Pseudomonadati</taxon>
        <taxon>Pseudomonadota</taxon>
        <taxon>Alphaproteobacteria</taxon>
        <taxon>Rhodobacterales</taxon>
        <taxon>Paracoccaceae</taxon>
        <taxon>Paragemmobacter</taxon>
    </lineage>
</organism>
<dbReference type="Gene3D" id="3.30.70.1070">
    <property type="entry name" value="Sporulation related repeat"/>
    <property type="match status" value="1"/>
</dbReference>
<dbReference type="RefSeq" id="WP_108437092.1">
    <property type="nucleotide sequence ID" value="NZ_CP028918.1"/>
</dbReference>
<keyword evidence="1" id="KW-1133">Transmembrane helix</keyword>
<dbReference type="OrthoDB" id="8479416at2"/>
<evidence type="ECO:0000259" key="2">
    <source>
        <dbReference type="PROSITE" id="PS51724"/>
    </source>
</evidence>
<reference evidence="3 4" key="1">
    <citation type="submission" date="2018-04" db="EMBL/GenBank/DDBJ databases">
        <title>Genome sequencing of Gemmobacter.</title>
        <authorList>
            <person name="Yi H."/>
            <person name="Baek M.-G."/>
        </authorList>
    </citation>
    <scope>NUCLEOTIDE SEQUENCE [LARGE SCALE GENOMIC DNA]</scope>
    <source>
        <strain evidence="3 4">HYN0069</strain>
    </source>
</reference>
<feature type="domain" description="SPOR" evidence="2">
    <location>
        <begin position="260"/>
        <end position="345"/>
    </location>
</feature>
<name>A0A2S0UR70_9RHOB</name>
<sequence>MADVDFEDFDDGYGATEGQAAARSARFSHLVNLAGAVSSVALVIGLGVWGYQLAVRDVTGIPVIRAIEGPMRVAPDNPGGEVAAHQGLAVNDVAAIGTAAPPPETLILAPRPVELTEEDEAAEELNGAAPAAPVADTALAPVADPALAPVVVPVAPLVADERQGADPDAVAKALAEALATDPEAALTEDEAAGETLVEDIAVADPAADAASEAPVSAPATVRPRARPATLMAAAPALDAAPALGEVPASAAPAAEVDPAMISAGTRLVQLGAFDTADQARAEWVKLGSQFGASFAGKALVVQSAESGGRTFYRLRAHGFADETETRSFCMTLLEQNVACIPVEQR</sequence>
<evidence type="ECO:0000313" key="3">
    <source>
        <dbReference type="EMBL" id="AWB50282.1"/>
    </source>
</evidence>
<keyword evidence="4" id="KW-1185">Reference proteome</keyword>
<dbReference type="Pfam" id="PF05036">
    <property type="entry name" value="SPOR"/>
    <property type="match status" value="1"/>
</dbReference>
<accession>A0A2S0UR70</accession>
<feature type="transmembrane region" description="Helical" evidence="1">
    <location>
        <begin position="30"/>
        <end position="51"/>
    </location>
</feature>
<gene>
    <name evidence="3" type="ORF">HYN69_07920</name>
</gene>
<dbReference type="GO" id="GO:0042834">
    <property type="term" value="F:peptidoglycan binding"/>
    <property type="evidence" value="ECO:0007669"/>
    <property type="project" value="InterPro"/>
</dbReference>
<dbReference type="PROSITE" id="PS51724">
    <property type="entry name" value="SPOR"/>
    <property type="match status" value="1"/>
</dbReference>
<evidence type="ECO:0000256" key="1">
    <source>
        <dbReference type="SAM" id="Phobius"/>
    </source>
</evidence>
<dbReference type="KEGG" id="geh:HYN69_07920"/>
<dbReference type="EMBL" id="CP028918">
    <property type="protein sequence ID" value="AWB50282.1"/>
    <property type="molecule type" value="Genomic_DNA"/>
</dbReference>
<dbReference type="Proteomes" id="UP000244496">
    <property type="component" value="Chromosome"/>
</dbReference>
<proteinExistence type="predicted"/>
<dbReference type="InterPro" id="IPR007730">
    <property type="entry name" value="SPOR-like_dom"/>
</dbReference>
<keyword evidence="1" id="KW-0812">Transmembrane</keyword>
<dbReference type="AlphaFoldDB" id="A0A2S0UR70"/>
<dbReference type="InterPro" id="IPR036680">
    <property type="entry name" value="SPOR-like_sf"/>
</dbReference>